<dbReference type="Pfam" id="PF00535">
    <property type="entry name" value="Glycos_transf_2"/>
    <property type="match status" value="1"/>
</dbReference>
<accession>A0ABT0ZSN0</accession>
<dbReference type="Proteomes" id="UP001165283">
    <property type="component" value="Unassembled WGS sequence"/>
</dbReference>
<dbReference type="InterPro" id="IPR029044">
    <property type="entry name" value="Nucleotide-diphossugar_trans"/>
</dbReference>
<keyword evidence="3" id="KW-1185">Reference proteome</keyword>
<comment type="caution">
    <text evidence="2">The sequence shown here is derived from an EMBL/GenBank/DDBJ whole genome shotgun (WGS) entry which is preliminary data.</text>
</comment>
<organism evidence="2 3">
    <name type="scientific">Pseudonocardia humida</name>
    <dbReference type="NCBI Taxonomy" id="2800819"/>
    <lineage>
        <taxon>Bacteria</taxon>
        <taxon>Bacillati</taxon>
        <taxon>Actinomycetota</taxon>
        <taxon>Actinomycetes</taxon>
        <taxon>Pseudonocardiales</taxon>
        <taxon>Pseudonocardiaceae</taxon>
        <taxon>Pseudonocardia</taxon>
    </lineage>
</organism>
<evidence type="ECO:0000259" key="1">
    <source>
        <dbReference type="Pfam" id="PF00535"/>
    </source>
</evidence>
<evidence type="ECO:0000313" key="2">
    <source>
        <dbReference type="EMBL" id="MCO1653731.1"/>
    </source>
</evidence>
<dbReference type="InterPro" id="IPR001173">
    <property type="entry name" value="Glyco_trans_2-like"/>
</dbReference>
<name>A0ABT0ZSN0_9PSEU</name>
<evidence type="ECO:0000313" key="3">
    <source>
        <dbReference type="Proteomes" id="UP001165283"/>
    </source>
</evidence>
<dbReference type="SUPFAM" id="SSF53448">
    <property type="entry name" value="Nucleotide-diphospho-sugar transferases"/>
    <property type="match status" value="1"/>
</dbReference>
<dbReference type="PANTHER" id="PTHR22916:SF3">
    <property type="entry name" value="UDP-GLCNAC:BETAGAL BETA-1,3-N-ACETYLGLUCOSAMINYLTRANSFERASE-LIKE PROTEIN 1"/>
    <property type="match status" value="1"/>
</dbReference>
<reference evidence="2" key="1">
    <citation type="submission" date="2021-04" db="EMBL/GenBank/DDBJ databases">
        <title>Pseudonocardia sp. nov., isolated from sandy soil of mangrove forest.</title>
        <authorList>
            <person name="Zan Z."/>
            <person name="Huang R."/>
            <person name="Liu W."/>
        </authorList>
    </citation>
    <scope>NUCLEOTIDE SEQUENCE</scope>
    <source>
        <strain evidence="2">S2-4</strain>
    </source>
</reference>
<feature type="domain" description="Glycosyltransferase 2-like" evidence="1">
    <location>
        <begin position="9"/>
        <end position="172"/>
    </location>
</feature>
<dbReference type="PANTHER" id="PTHR22916">
    <property type="entry name" value="GLYCOSYLTRANSFERASE"/>
    <property type="match status" value="1"/>
</dbReference>
<dbReference type="RefSeq" id="WP_252435318.1">
    <property type="nucleotide sequence ID" value="NZ_JAGSOV010000006.1"/>
</dbReference>
<gene>
    <name evidence="2" type="ORF">KDL28_01545</name>
</gene>
<protein>
    <submittedName>
        <fullName evidence="2">Glycosyltransferase family 2 protein</fullName>
    </submittedName>
</protein>
<proteinExistence type="predicted"/>
<dbReference type="Gene3D" id="3.90.550.10">
    <property type="entry name" value="Spore Coat Polysaccharide Biosynthesis Protein SpsA, Chain A"/>
    <property type="match status" value="1"/>
</dbReference>
<sequence length="332" mass="36456">MRNQSALVTVITPAYNVEPWIGEAIDSVLQQSEGRFEYIVVDDGSTDATADVVRARAATDDRIRLVQVPNGGSGAARNVALEQARAPFVAFLDGDDRWGPQFLRCQLDAIAAAPPEVGVSFCHTRVMTEGGQVVGLRWQPAGPCDADRILVENNPPHHGSSLLIRRSCFDELGFFDPGMRSAVDFEMWLRIATRSSTPLFWGVRRYQVDMRLMRTGCISADRGARFEALDRLLAQYAPKMNRLPPGLAYLRPAVFAYRDGFDELACRWAGEALTAGTTELARSVWGQSLLAWHKAGPAGRERLRAARTGTRSALYGGATVASRAVRHLGRLV</sequence>
<dbReference type="EMBL" id="JAGSOV010000006">
    <property type="protein sequence ID" value="MCO1653731.1"/>
    <property type="molecule type" value="Genomic_DNA"/>
</dbReference>
<dbReference type="CDD" id="cd00761">
    <property type="entry name" value="Glyco_tranf_GTA_type"/>
    <property type="match status" value="1"/>
</dbReference>